<keyword evidence="2" id="KW-1185">Reference proteome</keyword>
<gene>
    <name evidence="1" type="ORF">HG543_30720</name>
</gene>
<evidence type="ECO:0000313" key="1">
    <source>
        <dbReference type="EMBL" id="NMO19210.1"/>
    </source>
</evidence>
<sequence>MPKNISPSKHADYNGFRPLLDTADATTVRFWDVGTGNCNTLINAAGQQFLFYDFGGNGTGNSSKTYPSPHPAFDFTANPTFIISHWDDDHVYSIKKFAAAGACQWIGPREDIAPKTLKVINSKCTNLRAYVSGGPAHYTFTTSTGIELKMVRCTGNPHGLNAADRKERNDTGIALFLYFHTPAWVAVDAMKRHATAHPGQKNATAAAAGGLGTDIYKNCVILAASDPLHADETAVVAAAQAALVQNPHPVKLMAQAVIAALDAAKATPLNAAAAAAAVQGITGNNPAHRYLHGVWDAAQKAATNQPGNAAAVATDAKAALTPGLVTNPAAVAAVAMYEHALANVADLDGTLAAAGAPGDNPYAMRVLAAAKEERKKLTATARSVALAGVDALSPPTTVRSAVLLTGDACYQSIPNALAHAWDVLEAYHHGSYLNFTQGTNSSTPPRPVLEGHSRIVYSSGKRGAMKVHGHPHADAINKYRQFGWAQARELYTASMPGAPRGNRDYAIP</sequence>
<dbReference type="EMBL" id="JABBJJ010000173">
    <property type="protein sequence ID" value="NMO19210.1"/>
    <property type="molecule type" value="Genomic_DNA"/>
</dbReference>
<reference evidence="1 2" key="1">
    <citation type="submission" date="2020-04" db="EMBL/GenBank/DDBJ databases">
        <title>Draft genome of Pyxidicoccus fallax type strain.</title>
        <authorList>
            <person name="Whitworth D.E."/>
        </authorList>
    </citation>
    <scope>NUCLEOTIDE SEQUENCE [LARGE SCALE GENOMIC DNA]</scope>
    <source>
        <strain evidence="1 2">DSM 14698</strain>
    </source>
</reference>
<dbReference type="Proteomes" id="UP000518300">
    <property type="component" value="Unassembled WGS sequence"/>
</dbReference>
<accession>A0A848LNG4</accession>
<dbReference type="RefSeq" id="WP_169348463.1">
    <property type="nucleotide sequence ID" value="NZ_JABBJJ010000173.1"/>
</dbReference>
<organism evidence="1 2">
    <name type="scientific">Pyxidicoccus fallax</name>
    <dbReference type="NCBI Taxonomy" id="394095"/>
    <lineage>
        <taxon>Bacteria</taxon>
        <taxon>Pseudomonadati</taxon>
        <taxon>Myxococcota</taxon>
        <taxon>Myxococcia</taxon>
        <taxon>Myxococcales</taxon>
        <taxon>Cystobacterineae</taxon>
        <taxon>Myxococcaceae</taxon>
        <taxon>Pyxidicoccus</taxon>
    </lineage>
</organism>
<protein>
    <submittedName>
        <fullName evidence="1">Uncharacterized protein</fullName>
    </submittedName>
</protein>
<proteinExistence type="predicted"/>
<evidence type="ECO:0000313" key="2">
    <source>
        <dbReference type="Proteomes" id="UP000518300"/>
    </source>
</evidence>
<comment type="caution">
    <text evidence="1">The sequence shown here is derived from an EMBL/GenBank/DDBJ whole genome shotgun (WGS) entry which is preliminary data.</text>
</comment>
<name>A0A848LNG4_9BACT</name>
<dbReference type="AlphaFoldDB" id="A0A848LNG4"/>